<dbReference type="OrthoDB" id="7116894at2759"/>
<protein>
    <submittedName>
        <fullName evidence="2">Uncharacterized protein</fullName>
    </submittedName>
</protein>
<feature type="signal peptide" evidence="1">
    <location>
        <begin position="1"/>
        <end position="18"/>
    </location>
</feature>
<gene>
    <name evidence="2" type="ORF">EVAR_81185_1</name>
</gene>
<proteinExistence type="predicted"/>
<dbReference type="EMBL" id="BGZK01000185">
    <property type="protein sequence ID" value="GBP26820.1"/>
    <property type="molecule type" value="Genomic_DNA"/>
</dbReference>
<feature type="chain" id="PRO_5020029995" evidence="1">
    <location>
        <begin position="19"/>
        <end position="169"/>
    </location>
</feature>
<keyword evidence="3" id="KW-1185">Reference proteome</keyword>
<dbReference type="Proteomes" id="UP000299102">
    <property type="component" value="Unassembled WGS sequence"/>
</dbReference>
<evidence type="ECO:0000313" key="2">
    <source>
        <dbReference type="EMBL" id="GBP26820.1"/>
    </source>
</evidence>
<organism evidence="2 3">
    <name type="scientific">Eumeta variegata</name>
    <name type="common">Bagworm moth</name>
    <name type="synonym">Eumeta japonica</name>
    <dbReference type="NCBI Taxonomy" id="151549"/>
    <lineage>
        <taxon>Eukaryota</taxon>
        <taxon>Metazoa</taxon>
        <taxon>Ecdysozoa</taxon>
        <taxon>Arthropoda</taxon>
        <taxon>Hexapoda</taxon>
        <taxon>Insecta</taxon>
        <taxon>Pterygota</taxon>
        <taxon>Neoptera</taxon>
        <taxon>Endopterygota</taxon>
        <taxon>Lepidoptera</taxon>
        <taxon>Glossata</taxon>
        <taxon>Ditrysia</taxon>
        <taxon>Tineoidea</taxon>
        <taxon>Psychidae</taxon>
        <taxon>Oiketicinae</taxon>
        <taxon>Eumeta</taxon>
    </lineage>
</organism>
<evidence type="ECO:0000256" key="1">
    <source>
        <dbReference type="SAM" id="SignalP"/>
    </source>
</evidence>
<comment type="caution">
    <text evidence="2">The sequence shown here is derived from an EMBL/GenBank/DDBJ whole genome shotgun (WGS) entry which is preliminary data.</text>
</comment>
<dbReference type="AlphaFoldDB" id="A0A4C1UKY7"/>
<keyword evidence="1" id="KW-0732">Signal</keyword>
<name>A0A4C1UKY7_EUMVA</name>
<sequence>MGVPFWLSLCAVVGGALTLEMIAERPNVTFVNLEYLEWLHFTVVRYGRRSPYYINLEAATKHVWGNNVTINLVFYEFLSNEYRRSFVEFHFPLCKLIDQEEYIGGLLARGLAGKKCPYPPDEYRLRNLTAPRSKMNVVWPFSRARIDFYLLTRPSNDTITTGYVFVTIK</sequence>
<accession>A0A4C1UKY7</accession>
<reference evidence="2 3" key="1">
    <citation type="journal article" date="2019" name="Commun. Biol.">
        <title>The bagworm genome reveals a unique fibroin gene that provides high tensile strength.</title>
        <authorList>
            <person name="Kono N."/>
            <person name="Nakamura H."/>
            <person name="Ohtoshi R."/>
            <person name="Tomita M."/>
            <person name="Numata K."/>
            <person name="Arakawa K."/>
        </authorList>
    </citation>
    <scope>NUCLEOTIDE SEQUENCE [LARGE SCALE GENOMIC DNA]</scope>
</reference>
<evidence type="ECO:0000313" key="3">
    <source>
        <dbReference type="Proteomes" id="UP000299102"/>
    </source>
</evidence>